<dbReference type="GO" id="GO:0000387">
    <property type="term" value="P:spliceosomal snRNP assembly"/>
    <property type="evidence" value="ECO:0007669"/>
    <property type="project" value="TreeGrafter"/>
</dbReference>
<evidence type="ECO:0000313" key="2">
    <source>
        <dbReference type="EMBL" id="CAL5140393.1"/>
    </source>
</evidence>
<dbReference type="Proteomes" id="UP001497525">
    <property type="component" value="Unassembled WGS sequence"/>
</dbReference>
<dbReference type="Pfam" id="PF06372">
    <property type="entry name" value="Gemin6"/>
    <property type="match status" value="1"/>
</dbReference>
<dbReference type="GO" id="GO:0005634">
    <property type="term" value="C:nucleus"/>
    <property type="evidence" value="ECO:0007669"/>
    <property type="project" value="InterPro"/>
</dbReference>
<dbReference type="GO" id="GO:0000245">
    <property type="term" value="P:spliceosomal complex assembly"/>
    <property type="evidence" value="ECO:0007669"/>
    <property type="project" value="InterPro"/>
</dbReference>
<comment type="caution">
    <text evidence="2">The sequence shown here is derived from an EMBL/GenBank/DDBJ whole genome shotgun (WGS) entry which is preliminary data.</text>
</comment>
<dbReference type="GO" id="GO:0032797">
    <property type="term" value="C:SMN complex"/>
    <property type="evidence" value="ECO:0007669"/>
    <property type="project" value="TreeGrafter"/>
</dbReference>
<gene>
    <name evidence="2" type="ORF">CDAUBV1_LOCUS15716</name>
</gene>
<dbReference type="AlphaFoldDB" id="A0AAV2TU72"/>
<evidence type="ECO:0000313" key="3">
    <source>
        <dbReference type="Proteomes" id="UP001497525"/>
    </source>
</evidence>
<sequence length="298" mass="33058">MSQSHPSSGSSVLPPELRIDLIELAEDLLGYQLENGVSAPVNNSAELVSETGSISTPSQTALNPEELVRHINRIRTALQRAQETARKLTSCDLDLEAQEKLLLALSTSCITKRQLICLLKRELSKFSKDSSMVDVPAEWDSCISRKVRLRCKNDKVFEGFVYTVDPKSGNFVLLQTDRDPPLLAIVCSWAIKGIEILESELPSDVSELFQSLPDRLNQGTLRTNPASADTVVSSEVVQQRRERLIEMFKSDGIELIEVEPGVFSVNDVVFIEPPYSVESCSGKNVLVLDRVKKLVMTL</sequence>
<dbReference type="InterPro" id="IPR009422">
    <property type="entry name" value="Gemin6"/>
</dbReference>
<dbReference type="PANTHER" id="PTHR14710">
    <property type="entry name" value="GEM-ASSOCIATED PROTEIN 6"/>
    <property type="match status" value="1"/>
</dbReference>
<organism evidence="2 3">
    <name type="scientific">Calicophoron daubneyi</name>
    <name type="common">Rumen fluke</name>
    <name type="synonym">Paramphistomum daubneyi</name>
    <dbReference type="NCBI Taxonomy" id="300641"/>
    <lineage>
        <taxon>Eukaryota</taxon>
        <taxon>Metazoa</taxon>
        <taxon>Spiralia</taxon>
        <taxon>Lophotrochozoa</taxon>
        <taxon>Platyhelminthes</taxon>
        <taxon>Trematoda</taxon>
        <taxon>Digenea</taxon>
        <taxon>Plagiorchiida</taxon>
        <taxon>Pronocephalata</taxon>
        <taxon>Paramphistomoidea</taxon>
        <taxon>Paramphistomidae</taxon>
        <taxon>Calicophoron</taxon>
    </lineage>
</organism>
<dbReference type="EMBL" id="CAXLJL010000711">
    <property type="protein sequence ID" value="CAL5140393.1"/>
    <property type="molecule type" value="Genomic_DNA"/>
</dbReference>
<accession>A0AAV2TU72</accession>
<protein>
    <recommendedName>
        <fullName evidence="1">AD domain-containing protein</fullName>
    </recommendedName>
</protein>
<dbReference type="PANTHER" id="PTHR14710:SF2">
    <property type="entry name" value="GEM-ASSOCIATED PROTEIN 6"/>
    <property type="match status" value="1"/>
</dbReference>
<evidence type="ECO:0000259" key="1">
    <source>
        <dbReference type="PROSITE" id="PS52001"/>
    </source>
</evidence>
<dbReference type="PROSITE" id="PS52001">
    <property type="entry name" value="AD"/>
    <property type="match status" value="1"/>
</dbReference>
<reference evidence="2" key="1">
    <citation type="submission" date="2024-06" db="EMBL/GenBank/DDBJ databases">
        <authorList>
            <person name="Liu X."/>
            <person name="Lenzi L."/>
            <person name="Haldenby T S."/>
            <person name="Uol C."/>
        </authorList>
    </citation>
    <scope>NUCLEOTIDE SEQUENCE</scope>
</reference>
<proteinExistence type="predicted"/>
<feature type="domain" description="AD" evidence="1">
    <location>
        <begin position="214"/>
        <end position="298"/>
    </location>
</feature>
<name>A0AAV2TU72_CALDB</name>
<dbReference type="Gene3D" id="2.30.30.100">
    <property type="match status" value="1"/>
</dbReference>
<dbReference type="InterPro" id="IPR047574">
    <property type="entry name" value="AD"/>
</dbReference>
<dbReference type="InterPro" id="IPR046857">
    <property type="entry name" value="Gemin6_Sm-like_dom"/>
</dbReference>